<dbReference type="EMBL" id="JAAMPU010000108">
    <property type="protein sequence ID" value="NMH29222.1"/>
    <property type="molecule type" value="Genomic_DNA"/>
</dbReference>
<dbReference type="PANTHER" id="PTHR44942">
    <property type="entry name" value="METHYLTRANSF_11 DOMAIN-CONTAINING PROTEIN"/>
    <property type="match status" value="1"/>
</dbReference>
<protein>
    <submittedName>
        <fullName evidence="5">Class I SAM-dependent methyltransferase</fullName>
    </submittedName>
</protein>
<dbReference type="RefSeq" id="WP_169528327.1">
    <property type="nucleotide sequence ID" value="NZ_JAAMPU010000108.1"/>
</dbReference>
<organism evidence="5 6">
    <name type="scientific">Flavobacterium silvaticum</name>
    <dbReference type="NCBI Taxonomy" id="1852020"/>
    <lineage>
        <taxon>Bacteria</taxon>
        <taxon>Pseudomonadati</taxon>
        <taxon>Bacteroidota</taxon>
        <taxon>Flavobacteriia</taxon>
        <taxon>Flavobacteriales</taxon>
        <taxon>Flavobacteriaceae</taxon>
        <taxon>Flavobacterium</taxon>
    </lineage>
</organism>
<comment type="caution">
    <text evidence="5">The sequence shown here is derived from an EMBL/GenBank/DDBJ whole genome shotgun (WGS) entry which is preliminary data.</text>
</comment>
<dbReference type="GO" id="GO:0032259">
    <property type="term" value="P:methylation"/>
    <property type="evidence" value="ECO:0007669"/>
    <property type="project" value="UniProtKB-KW"/>
</dbReference>
<dbReference type="InterPro" id="IPR029063">
    <property type="entry name" value="SAM-dependent_MTases_sf"/>
</dbReference>
<name>A0A972FP26_9FLAO</name>
<keyword evidence="2 5" id="KW-0489">Methyltransferase</keyword>
<evidence type="ECO:0000256" key="3">
    <source>
        <dbReference type="ARBA" id="ARBA00022679"/>
    </source>
</evidence>
<dbReference type="InterPro" id="IPR013216">
    <property type="entry name" value="Methyltransf_11"/>
</dbReference>
<keyword evidence="3" id="KW-0808">Transferase</keyword>
<evidence type="ECO:0000256" key="1">
    <source>
        <dbReference type="ARBA" id="ARBA00008361"/>
    </source>
</evidence>
<dbReference type="Pfam" id="PF08241">
    <property type="entry name" value="Methyltransf_11"/>
    <property type="match status" value="1"/>
</dbReference>
<accession>A0A972FP26</accession>
<evidence type="ECO:0000313" key="6">
    <source>
        <dbReference type="Proteomes" id="UP000712080"/>
    </source>
</evidence>
<gene>
    <name evidence="5" type="ORF">G6047_14370</name>
</gene>
<reference evidence="5" key="1">
    <citation type="submission" date="2020-02" db="EMBL/GenBank/DDBJ databases">
        <title>Flavobacterium sp. genome.</title>
        <authorList>
            <person name="Jung H.S."/>
            <person name="Baek J.H."/>
            <person name="Jeon C.O."/>
        </authorList>
    </citation>
    <scope>NUCLEOTIDE SEQUENCE</scope>
    <source>
        <strain evidence="5">SE-s28</strain>
    </source>
</reference>
<proteinExistence type="inferred from homology"/>
<evidence type="ECO:0000256" key="2">
    <source>
        <dbReference type="ARBA" id="ARBA00022603"/>
    </source>
</evidence>
<evidence type="ECO:0000259" key="4">
    <source>
        <dbReference type="Pfam" id="PF08241"/>
    </source>
</evidence>
<dbReference type="SUPFAM" id="SSF53335">
    <property type="entry name" value="S-adenosyl-L-methionine-dependent methyltransferases"/>
    <property type="match status" value="1"/>
</dbReference>
<evidence type="ECO:0000313" key="5">
    <source>
        <dbReference type="EMBL" id="NMH29222.1"/>
    </source>
</evidence>
<dbReference type="CDD" id="cd02440">
    <property type="entry name" value="AdoMet_MTases"/>
    <property type="match status" value="1"/>
</dbReference>
<dbReference type="Proteomes" id="UP000712080">
    <property type="component" value="Unassembled WGS sequence"/>
</dbReference>
<dbReference type="PANTHER" id="PTHR44942:SF4">
    <property type="entry name" value="METHYLTRANSFERASE TYPE 11 DOMAIN-CONTAINING PROTEIN"/>
    <property type="match status" value="1"/>
</dbReference>
<comment type="similarity">
    <text evidence="1">Belongs to the methyltransferase superfamily.</text>
</comment>
<feature type="domain" description="Methyltransferase type 11" evidence="4">
    <location>
        <begin position="38"/>
        <end position="127"/>
    </location>
</feature>
<dbReference type="Gene3D" id="3.40.50.150">
    <property type="entry name" value="Vaccinia Virus protein VP39"/>
    <property type="match status" value="1"/>
</dbReference>
<dbReference type="InterPro" id="IPR051052">
    <property type="entry name" value="Diverse_substrate_MTase"/>
</dbReference>
<keyword evidence="6" id="KW-1185">Reference proteome</keyword>
<dbReference type="AlphaFoldDB" id="A0A972FP26"/>
<dbReference type="GO" id="GO:0008757">
    <property type="term" value="F:S-adenosylmethionine-dependent methyltransferase activity"/>
    <property type="evidence" value="ECO:0007669"/>
    <property type="project" value="InterPro"/>
</dbReference>
<sequence>MKDNFSEQSVSYARFRPSYPEEVVQYITSFTKHKNTVLDVATGNGQLAVKLADLFEKVIGIDISEKQLSNATLKPNIEYLLRPAENCGFDTATFDLVTVAQAIHWFDFNTFYPEVYRILKPDGIFAILGYGLFSTNSRADKILKHFYNDIIGPYWDKERKYIDENYETIPFPFDEIKVQHFSADYEWSFAQLTGYLDSWSAVAHYKKKVGIDPVDLIRHELALVWELSDRKVHFPLLLRIGKPYKRG</sequence>